<proteinExistence type="predicted"/>
<protein>
    <submittedName>
        <fullName evidence="1">Uncharacterized protein</fullName>
    </submittedName>
</protein>
<dbReference type="EMBL" id="BNJF01000012">
    <property type="protein sequence ID" value="GHO51432.1"/>
    <property type="molecule type" value="Genomic_DNA"/>
</dbReference>
<comment type="caution">
    <text evidence="1">The sequence shown here is derived from an EMBL/GenBank/DDBJ whole genome shotgun (WGS) entry which is preliminary data.</text>
</comment>
<reference evidence="1" key="1">
    <citation type="submission" date="2020-10" db="EMBL/GenBank/DDBJ databases">
        <title>Taxonomic study of unclassified bacteria belonging to the class Ktedonobacteria.</title>
        <authorList>
            <person name="Yabe S."/>
            <person name="Wang C.M."/>
            <person name="Zheng Y."/>
            <person name="Sakai Y."/>
            <person name="Cavaletti L."/>
            <person name="Monciardini P."/>
            <person name="Donadio S."/>
        </authorList>
    </citation>
    <scope>NUCLEOTIDE SEQUENCE</scope>
    <source>
        <strain evidence="1">SOSP1-1</strain>
    </source>
</reference>
<evidence type="ECO:0000313" key="1">
    <source>
        <dbReference type="EMBL" id="GHO51432.1"/>
    </source>
</evidence>
<keyword evidence="2" id="KW-1185">Reference proteome</keyword>
<sequence>MVNTEQGGQRFRNTWIAGVNQYYPGTPKPGYIAPWAEMAKWEQESAIAVYEQIHQFVAATAGKTTQLSREQKGRFVCLCWIGQIYKHFESPKASYVADWTELPEWQRETDANIFEAIERDWFQEM</sequence>
<evidence type="ECO:0000313" key="2">
    <source>
        <dbReference type="Proteomes" id="UP000612362"/>
    </source>
</evidence>
<organism evidence="1 2">
    <name type="scientific">Ktedonospora formicarum</name>
    <dbReference type="NCBI Taxonomy" id="2778364"/>
    <lineage>
        <taxon>Bacteria</taxon>
        <taxon>Bacillati</taxon>
        <taxon>Chloroflexota</taxon>
        <taxon>Ktedonobacteria</taxon>
        <taxon>Ktedonobacterales</taxon>
        <taxon>Ktedonobacteraceae</taxon>
        <taxon>Ktedonospora</taxon>
    </lineage>
</organism>
<dbReference type="Proteomes" id="UP000612362">
    <property type="component" value="Unassembled WGS sequence"/>
</dbReference>
<dbReference type="AlphaFoldDB" id="A0A8J3MWH2"/>
<accession>A0A8J3MWH2</accession>
<dbReference type="RefSeq" id="WP_220200346.1">
    <property type="nucleotide sequence ID" value="NZ_BNJF01000012.1"/>
</dbReference>
<name>A0A8J3MWH2_9CHLR</name>
<gene>
    <name evidence="1" type="ORF">KSX_95950</name>
</gene>